<proteinExistence type="predicted"/>
<sequence>MTCIQKDSDGNSCHNRNRLSLQSCNYGKGAYCATHHRRNVKAIHSPELSVCANIRCDELNLNRQERDKIHQYNIVEILGLPGDKEYNHISMSRRKRFNWNVIPEIDKYSQSIDSYSNTESDSESDDDFVKNDSESNDPSSDSTTSEDNDVTSDESDEPLEINLVDEQKTRTSHKRKCKQVDSRPIKRRRYD</sequence>
<organism evidence="2">
    <name type="scientific">viral metagenome</name>
    <dbReference type="NCBI Taxonomy" id="1070528"/>
    <lineage>
        <taxon>unclassified sequences</taxon>
        <taxon>metagenomes</taxon>
        <taxon>organismal metagenomes</taxon>
    </lineage>
</organism>
<name>A0A6C0C6U9_9ZZZZ</name>
<feature type="compositionally biased region" description="Acidic residues" evidence="1">
    <location>
        <begin position="144"/>
        <end position="159"/>
    </location>
</feature>
<feature type="region of interest" description="Disordered" evidence="1">
    <location>
        <begin position="111"/>
        <end position="191"/>
    </location>
</feature>
<evidence type="ECO:0000313" key="2">
    <source>
        <dbReference type="EMBL" id="QHT00278.1"/>
    </source>
</evidence>
<dbReference type="AlphaFoldDB" id="A0A6C0C6U9"/>
<evidence type="ECO:0000256" key="1">
    <source>
        <dbReference type="SAM" id="MobiDB-lite"/>
    </source>
</evidence>
<accession>A0A6C0C6U9</accession>
<dbReference type="EMBL" id="MN739354">
    <property type="protein sequence ID" value="QHT00278.1"/>
    <property type="molecule type" value="Genomic_DNA"/>
</dbReference>
<reference evidence="2" key="1">
    <citation type="journal article" date="2020" name="Nature">
        <title>Giant virus diversity and host interactions through global metagenomics.</title>
        <authorList>
            <person name="Schulz F."/>
            <person name="Roux S."/>
            <person name="Paez-Espino D."/>
            <person name="Jungbluth S."/>
            <person name="Walsh D.A."/>
            <person name="Denef V.J."/>
            <person name="McMahon K.D."/>
            <person name="Konstantinidis K.T."/>
            <person name="Eloe-Fadrosh E.A."/>
            <person name="Kyrpides N.C."/>
            <person name="Woyke T."/>
        </authorList>
    </citation>
    <scope>NUCLEOTIDE SEQUENCE</scope>
    <source>
        <strain evidence="2">GVMAG-M-3300020192-26</strain>
    </source>
</reference>
<protein>
    <submittedName>
        <fullName evidence="2">Uncharacterized protein</fullName>
    </submittedName>
</protein>